<sequence>PWNTAIVPKLWNDTITAHRQAVRDALLDTTAGLVAEHGLASVTMTQIAEEAGIGRATLYKYFPDVESIMRAWHERRVGGHLRQLAEIVERGGSVEQRLEKVLSTYAMIDHEHHSGELVAVLHQGSHVGHAQAHLHELVRALLVEGAEAGMVRSDVPADELARFSLSALSAASSLRSKAAVRRLVTVTLSGLRVQSGG</sequence>
<dbReference type="InterPro" id="IPR036271">
    <property type="entry name" value="Tet_transcr_reg_TetR-rel_C_sf"/>
</dbReference>
<evidence type="ECO:0000313" key="6">
    <source>
        <dbReference type="EMBL" id="PWV66865.1"/>
    </source>
</evidence>
<feature type="DNA-binding region" description="H-T-H motif" evidence="4">
    <location>
        <begin position="43"/>
        <end position="62"/>
    </location>
</feature>
<dbReference type="GO" id="GO:0003700">
    <property type="term" value="F:DNA-binding transcription factor activity"/>
    <property type="evidence" value="ECO:0007669"/>
    <property type="project" value="TreeGrafter"/>
</dbReference>
<dbReference type="PANTHER" id="PTHR30055:SF234">
    <property type="entry name" value="HTH-TYPE TRANSCRIPTIONAL REGULATOR BETI"/>
    <property type="match status" value="1"/>
</dbReference>
<dbReference type="RefSeq" id="WP_341867809.1">
    <property type="nucleotide sequence ID" value="NZ_QGTL01000026.1"/>
</dbReference>
<dbReference type="PRINTS" id="PR00455">
    <property type="entry name" value="HTHTETR"/>
</dbReference>
<comment type="caution">
    <text evidence="6">The sequence shown here is derived from an EMBL/GenBank/DDBJ whole genome shotgun (WGS) entry which is preliminary data.</text>
</comment>
<dbReference type="Proteomes" id="UP000246410">
    <property type="component" value="Unassembled WGS sequence"/>
</dbReference>
<dbReference type="SUPFAM" id="SSF46689">
    <property type="entry name" value="Homeodomain-like"/>
    <property type="match status" value="1"/>
</dbReference>
<dbReference type="InterPro" id="IPR001647">
    <property type="entry name" value="HTH_TetR"/>
</dbReference>
<keyword evidence="3" id="KW-0804">Transcription</keyword>
<dbReference type="InterPro" id="IPR050109">
    <property type="entry name" value="HTH-type_TetR-like_transc_reg"/>
</dbReference>
<dbReference type="SUPFAM" id="SSF48498">
    <property type="entry name" value="Tetracyclin repressor-like, C-terminal domain"/>
    <property type="match status" value="1"/>
</dbReference>
<dbReference type="AlphaFoldDB" id="A0A317N5L8"/>
<feature type="domain" description="HTH tetR-type" evidence="5">
    <location>
        <begin position="20"/>
        <end position="80"/>
    </location>
</feature>
<evidence type="ECO:0000256" key="1">
    <source>
        <dbReference type="ARBA" id="ARBA00023015"/>
    </source>
</evidence>
<evidence type="ECO:0000256" key="4">
    <source>
        <dbReference type="PROSITE-ProRule" id="PRU00335"/>
    </source>
</evidence>
<accession>A0A317N5L8</accession>
<keyword evidence="7" id="KW-1185">Reference proteome</keyword>
<dbReference type="Pfam" id="PF00440">
    <property type="entry name" value="TetR_N"/>
    <property type="match status" value="1"/>
</dbReference>
<dbReference type="InterPro" id="IPR009057">
    <property type="entry name" value="Homeodomain-like_sf"/>
</dbReference>
<gene>
    <name evidence="6" type="ORF">DFR69_1264</name>
</gene>
<feature type="non-terminal residue" evidence="6">
    <location>
        <position position="1"/>
    </location>
</feature>
<reference evidence="6 7" key="1">
    <citation type="submission" date="2018-05" db="EMBL/GenBank/DDBJ databases">
        <title>Genomic Encyclopedia of Type Strains, Phase IV (KMG-IV): sequencing the most valuable type-strain genomes for metagenomic binning, comparative biology and taxonomic classification.</title>
        <authorList>
            <person name="Goeker M."/>
        </authorList>
    </citation>
    <scope>NUCLEOTIDE SEQUENCE [LARGE SCALE GENOMIC DNA]</scope>
    <source>
        <strain evidence="6 7">DSM 44717</strain>
    </source>
</reference>
<proteinExistence type="predicted"/>
<dbReference type="Pfam" id="PF21597">
    <property type="entry name" value="TetR_C_43"/>
    <property type="match status" value="1"/>
</dbReference>
<dbReference type="PANTHER" id="PTHR30055">
    <property type="entry name" value="HTH-TYPE TRANSCRIPTIONAL REGULATOR RUTR"/>
    <property type="match status" value="1"/>
</dbReference>
<evidence type="ECO:0000256" key="3">
    <source>
        <dbReference type="ARBA" id="ARBA00023163"/>
    </source>
</evidence>
<protein>
    <submittedName>
        <fullName evidence="6">TetR family transcriptional regulator</fullName>
    </submittedName>
</protein>
<dbReference type="EMBL" id="QGTL01000026">
    <property type="protein sequence ID" value="PWV66865.1"/>
    <property type="molecule type" value="Genomic_DNA"/>
</dbReference>
<keyword evidence="2 4" id="KW-0238">DNA-binding</keyword>
<evidence type="ECO:0000313" key="7">
    <source>
        <dbReference type="Proteomes" id="UP000246410"/>
    </source>
</evidence>
<dbReference type="GO" id="GO:0000976">
    <property type="term" value="F:transcription cis-regulatory region binding"/>
    <property type="evidence" value="ECO:0007669"/>
    <property type="project" value="TreeGrafter"/>
</dbReference>
<dbReference type="InterPro" id="IPR049445">
    <property type="entry name" value="TetR_SbtR-like_C"/>
</dbReference>
<dbReference type="PROSITE" id="PS50977">
    <property type="entry name" value="HTH_TETR_2"/>
    <property type="match status" value="1"/>
</dbReference>
<name>A0A317N5L8_9NOCA</name>
<keyword evidence="1" id="KW-0805">Transcription regulation</keyword>
<evidence type="ECO:0000259" key="5">
    <source>
        <dbReference type="PROSITE" id="PS50977"/>
    </source>
</evidence>
<evidence type="ECO:0000256" key="2">
    <source>
        <dbReference type="ARBA" id="ARBA00023125"/>
    </source>
</evidence>
<organism evidence="6 7">
    <name type="scientific">Nocardia neocaledoniensis</name>
    <dbReference type="NCBI Taxonomy" id="236511"/>
    <lineage>
        <taxon>Bacteria</taxon>
        <taxon>Bacillati</taxon>
        <taxon>Actinomycetota</taxon>
        <taxon>Actinomycetes</taxon>
        <taxon>Mycobacteriales</taxon>
        <taxon>Nocardiaceae</taxon>
        <taxon>Nocardia</taxon>
    </lineage>
</organism>
<dbReference type="Gene3D" id="1.10.357.10">
    <property type="entry name" value="Tetracycline Repressor, domain 2"/>
    <property type="match status" value="1"/>
</dbReference>